<evidence type="ECO:0000259" key="3">
    <source>
        <dbReference type="SMART" id="SM01095"/>
    </source>
</evidence>
<feature type="transmembrane region" description="Helical" evidence="2">
    <location>
        <begin position="45"/>
        <end position="64"/>
    </location>
</feature>
<keyword evidence="2" id="KW-0472">Membrane</keyword>
<accession>A0A078RB51</accession>
<feature type="compositionally biased region" description="Basic and acidic residues" evidence="1">
    <location>
        <begin position="91"/>
        <end position="116"/>
    </location>
</feature>
<dbReference type="Pfam" id="PF08230">
    <property type="entry name" value="CW_7"/>
    <property type="match status" value="1"/>
</dbReference>
<name>A0A078RB51_PHOVU</name>
<keyword evidence="2" id="KW-0812">Transmembrane</keyword>
<proteinExistence type="predicted"/>
<feature type="region of interest" description="Disordered" evidence="1">
    <location>
        <begin position="79"/>
        <end position="151"/>
    </location>
</feature>
<comment type="caution">
    <text evidence="4">The sequence shown here is derived from an EMBL/GenBank/DDBJ whole genome shotgun (WGS) entry which is preliminary data.</text>
</comment>
<reference evidence="4 5" key="1">
    <citation type="submission" date="2014-04" db="EMBL/GenBank/DDBJ databases">
        <authorList>
            <person name="Sears C."/>
            <person name="Carroll K."/>
            <person name="Sack B.R."/>
            <person name="Qadri F."/>
            <person name="Myers L.L."/>
            <person name="Chung G.-T."/>
            <person name="Escheverria P."/>
            <person name="Fraser C.M."/>
            <person name="Sadzewicz L."/>
            <person name="Shefchek K.A."/>
            <person name="Tallon L."/>
            <person name="Das S.P."/>
            <person name="Daugherty S."/>
            <person name="Mongodin E.F."/>
        </authorList>
    </citation>
    <scope>NUCLEOTIDE SEQUENCE [LARGE SCALE GENOMIC DNA]</scope>
    <source>
        <strain evidence="5">3775 SL(B) 10 (iv)</strain>
    </source>
</reference>
<dbReference type="SMART" id="SM01095">
    <property type="entry name" value="Cpl-7"/>
    <property type="match status" value="1"/>
</dbReference>
<keyword evidence="2" id="KW-1133">Transmembrane helix</keyword>
<dbReference type="Proteomes" id="UP000028134">
    <property type="component" value="Unassembled WGS sequence"/>
</dbReference>
<evidence type="ECO:0000313" key="5">
    <source>
        <dbReference type="Proteomes" id="UP000028134"/>
    </source>
</evidence>
<evidence type="ECO:0000256" key="2">
    <source>
        <dbReference type="SAM" id="Phobius"/>
    </source>
</evidence>
<gene>
    <name evidence="4" type="ORF">M097_0916</name>
</gene>
<evidence type="ECO:0000313" key="4">
    <source>
        <dbReference type="EMBL" id="KDS32714.1"/>
    </source>
</evidence>
<dbReference type="EMBL" id="JNHI01000003">
    <property type="protein sequence ID" value="KDS32714.1"/>
    <property type="molecule type" value="Genomic_DNA"/>
</dbReference>
<organism evidence="4 5">
    <name type="scientific">Phocaeicola vulgatus str. 3775 SL</name>
    <name type="common">B</name>
    <name type="synonym">iv</name>
    <dbReference type="NCBI Taxonomy" id="1339350"/>
    <lineage>
        <taxon>Bacteria</taxon>
        <taxon>Pseudomonadati</taxon>
        <taxon>Bacteroidota</taxon>
        <taxon>Bacteroidia</taxon>
        <taxon>Bacteroidales</taxon>
        <taxon>Bacteroidaceae</taxon>
        <taxon>Phocaeicola</taxon>
    </lineage>
</organism>
<feature type="region of interest" description="Disordered" evidence="1">
    <location>
        <begin position="19"/>
        <end position="40"/>
    </location>
</feature>
<sequence>MVQLKKKVTLKTKIADSDVKQDIQPKNTAPQEPVNKTGGGNKRNLWVFLGIVVLAAILFFVFVGKDNETSVQTNVAQNPVTAKADSIQPAKTEETAEKVDSTNVEKTDNTLKEESTKATAEMPSSESNSKQSSKPDVVKVEKKTQTSSAIPVNGSLEQKAIAVIRGTYGNGLERKQKLGDEYTVIQNKVNEMYRDGLVD</sequence>
<dbReference type="PATRIC" id="fig|1339350.3.peg.887"/>
<feature type="domain" description="Cpl-7 lysozyme C-terminal" evidence="3">
    <location>
        <begin position="156"/>
        <end position="194"/>
    </location>
</feature>
<protein>
    <submittedName>
        <fullName evidence="4">Cpl-7 lysozyme C-terminal domain protein</fullName>
    </submittedName>
</protein>
<dbReference type="RefSeq" id="WP_032944750.1">
    <property type="nucleotide sequence ID" value="NZ_JNHI01000003.1"/>
</dbReference>
<dbReference type="InterPro" id="IPR013168">
    <property type="entry name" value="Cpl_7_lyso_C"/>
</dbReference>
<dbReference type="AlphaFoldDB" id="A0A078RB51"/>
<evidence type="ECO:0000256" key="1">
    <source>
        <dbReference type="SAM" id="MobiDB-lite"/>
    </source>
</evidence>